<gene>
    <name evidence="8" type="ORF">BV97_01946</name>
</gene>
<dbReference type="PATRIC" id="fig|158500.4.peg.1985"/>
<feature type="region of interest" description="Disordered" evidence="6">
    <location>
        <begin position="78"/>
        <end position="114"/>
    </location>
</feature>
<sequence>MSEAESKSAPATGPEMAPPSETAVASQGDPQAFRLRAPPPRVMRLSRKVLASIGIAAGLGIGGSLIYALQQKQPAASAQNVYSGDGRTKSEIVTSAPSDYSKVPKLGQPLPGDLGRPILSAQQNGQLVPVPPMGPQAGQPDPRIAAAEQARQRLVQERDTARTSRLFLGGGSNAAASPGDTLAMPALMADGANQLATTGTASPAAAASMTGQSAKRSFLQVRANHSTESPERILSPSSANILQAGSIIPAALITGIRSDLPGQISAQVTQNVYDSPTGRILLIPQGSRLIGEYDSEVSAGQNRVLLAWDRLIFPDGRSIVLDRQPGADGAGMAGVQDRTNFHWGNMLRAAAISTLLGVGGELATESDDSLTRALRSGTQDTVNQTGRQLVQREMNVPPTLTIRPGYPIRVFLTRDLVLEHMEKGS</sequence>
<feature type="region of interest" description="Disordered" evidence="6">
    <location>
        <begin position="1"/>
        <end position="40"/>
    </location>
</feature>
<dbReference type="AlphaFoldDB" id="A0A031JZT2"/>
<dbReference type="CDD" id="cd16429">
    <property type="entry name" value="VirB10"/>
    <property type="match status" value="1"/>
</dbReference>
<keyword evidence="3 7" id="KW-0812">Transmembrane</keyword>
<evidence type="ECO:0000256" key="1">
    <source>
        <dbReference type="ARBA" id="ARBA00004167"/>
    </source>
</evidence>
<evidence type="ECO:0000313" key="9">
    <source>
        <dbReference type="Proteomes" id="UP000024329"/>
    </source>
</evidence>
<name>A0A031JZT2_9SPHN</name>
<organism evidence="8 9">
    <name type="scientific">Novosphingobium resinovorum</name>
    <dbReference type="NCBI Taxonomy" id="158500"/>
    <lineage>
        <taxon>Bacteria</taxon>
        <taxon>Pseudomonadati</taxon>
        <taxon>Pseudomonadota</taxon>
        <taxon>Alphaproteobacteria</taxon>
        <taxon>Sphingomonadales</taxon>
        <taxon>Sphingomonadaceae</taxon>
        <taxon>Novosphingobium</taxon>
    </lineage>
</organism>
<reference evidence="8 9" key="1">
    <citation type="submission" date="2014-03" db="EMBL/GenBank/DDBJ databases">
        <title>Whole genome sequence of Novosphingobium resinovorum KF1.</title>
        <authorList>
            <person name="Gan H.M."/>
            <person name="Gan H.Y."/>
            <person name="Chew T.H."/>
            <person name="Savka M.A."/>
        </authorList>
    </citation>
    <scope>NUCLEOTIDE SEQUENCE [LARGE SCALE GENOMIC DNA]</scope>
    <source>
        <strain evidence="8 9">KF1</strain>
    </source>
</reference>
<dbReference type="Gene3D" id="2.40.128.260">
    <property type="entry name" value="Type IV secretion system, VirB10/TraB/TrbI"/>
    <property type="match status" value="1"/>
</dbReference>
<evidence type="ECO:0000256" key="5">
    <source>
        <dbReference type="ARBA" id="ARBA00023136"/>
    </source>
</evidence>
<dbReference type="Pfam" id="PF03743">
    <property type="entry name" value="TrbI"/>
    <property type="match status" value="1"/>
</dbReference>
<evidence type="ECO:0000256" key="3">
    <source>
        <dbReference type="ARBA" id="ARBA00022692"/>
    </source>
</evidence>
<dbReference type="GO" id="GO:0016020">
    <property type="term" value="C:membrane"/>
    <property type="evidence" value="ECO:0007669"/>
    <property type="project" value="UniProtKB-SubCell"/>
</dbReference>
<dbReference type="InterPro" id="IPR042217">
    <property type="entry name" value="T4SS_VirB10/TrbI"/>
</dbReference>
<comment type="caution">
    <text evidence="8">The sequence shown here is derived from an EMBL/GenBank/DDBJ whole genome shotgun (WGS) entry which is preliminary data.</text>
</comment>
<dbReference type="InterPro" id="IPR005498">
    <property type="entry name" value="T4SS_VirB10/TraB/TrbI"/>
</dbReference>
<feature type="transmembrane region" description="Helical" evidence="7">
    <location>
        <begin position="49"/>
        <end position="69"/>
    </location>
</feature>
<evidence type="ECO:0000256" key="6">
    <source>
        <dbReference type="SAM" id="MobiDB-lite"/>
    </source>
</evidence>
<keyword evidence="5 7" id="KW-0472">Membrane</keyword>
<protein>
    <submittedName>
        <fullName evidence="8">Conjugative transfer protein TrbI</fullName>
    </submittedName>
</protein>
<dbReference type="RefSeq" id="WP_036525434.1">
    <property type="nucleotide sequence ID" value="NZ_JFYZ01000008.1"/>
</dbReference>
<dbReference type="Proteomes" id="UP000024329">
    <property type="component" value="Unassembled WGS sequence"/>
</dbReference>
<keyword evidence="4 7" id="KW-1133">Transmembrane helix</keyword>
<comment type="similarity">
    <text evidence="2">Belongs to the TrbI/VirB10 family.</text>
</comment>
<evidence type="ECO:0000256" key="2">
    <source>
        <dbReference type="ARBA" id="ARBA00010265"/>
    </source>
</evidence>
<evidence type="ECO:0000256" key="4">
    <source>
        <dbReference type="ARBA" id="ARBA00022989"/>
    </source>
</evidence>
<comment type="subcellular location">
    <subcellularLocation>
        <location evidence="1">Membrane</location>
        <topology evidence="1">Single-pass membrane protein</topology>
    </subcellularLocation>
</comment>
<evidence type="ECO:0000256" key="7">
    <source>
        <dbReference type="SAM" id="Phobius"/>
    </source>
</evidence>
<evidence type="ECO:0000313" key="8">
    <source>
        <dbReference type="EMBL" id="EZP82449.1"/>
    </source>
</evidence>
<dbReference type="eggNOG" id="COG2948">
    <property type="taxonomic scope" value="Bacteria"/>
</dbReference>
<proteinExistence type="inferred from homology"/>
<dbReference type="EMBL" id="JFYZ01000008">
    <property type="protein sequence ID" value="EZP82449.1"/>
    <property type="molecule type" value="Genomic_DNA"/>
</dbReference>
<accession>A0A031JZT2</accession>